<proteinExistence type="inferred from homology"/>
<dbReference type="InterPro" id="IPR010131">
    <property type="entry name" value="MdtP/NodT-like"/>
</dbReference>
<sequence length="413" mass="44000">MSHRLATAALGLAAALLLPCTGVAQPSESPPIELSLEEALALARQRAPALLEATGRVAEAQGPVAGAAPLLRDNPTVQVEAGPRTLGDGTRGLELGVGLVQPFELGGKQGARRESARAGLAKETANQRDTERRVLGEVASTFLRALHAHERVKLAREAESAAESMAHSTQRRFEAGDVPVVDVNVARVALARARADVAGAEGDEASFLHLLRASLGMKLAQPLGVRGELRALAVAEVPVSPTGERPDLVALEAELEQAEADLRLGKSSAWPDVEVGVRYQREVDETAFLGTLGVPLPFFSRGQEARVTGEARMRRLRGVLDAARSARDVQVEAARVSHRKRKEASELLEHEALPLLTDNASLAARAYEAGEMGLAEFLLVRRDTLETRFAYVDSLLEAALARVQLAVQMGALP</sequence>
<evidence type="ECO:0000256" key="1">
    <source>
        <dbReference type="ARBA" id="ARBA00007613"/>
    </source>
</evidence>
<dbReference type="InterPro" id="IPR003423">
    <property type="entry name" value="OMP_efflux"/>
</dbReference>
<dbReference type="Gene3D" id="1.20.1600.10">
    <property type="entry name" value="Outer membrane efflux proteins (OEP)"/>
    <property type="match status" value="1"/>
</dbReference>
<comment type="similarity">
    <text evidence="1">Belongs to the outer membrane factor (OMF) (TC 1.B.17) family.</text>
</comment>
<evidence type="ECO:0000313" key="3">
    <source>
        <dbReference type="EMBL" id="QSQ28370.1"/>
    </source>
</evidence>
<feature type="chain" id="PRO_5047113142" evidence="2">
    <location>
        <begin position="25"/>
        <end position="413"/>
    </location>
</feature>
<keyword evidence="4" id="KW-1185">Reference proteome</keyword>
<dbReference type="EMBL" id="CP071090">
    <property type="protein sequence ID" value="QSQ28370.1"/>
    <property type="molecule type" value="Genomic_DNA"/>
</dbReference>
<evidence type="ECO:0000256" key="2">
    <source>
        <dbReference type="SAM" id="SignalP"/>
    </source>
</evidence>
<dbReference type="PANTHER" id="PTHR30203:SF24">
    <property type="entry name" value="BLR4935 PROTEIN"/>
    <property type="match status" value="1"/>
</dbReference>
<dbReference type="PANTHER" id="PTHR30203">
    <property type="entry name" value="OUTER MEMBRANE CATION EFFLUX PROTEIN"/>
    <property type="match status" value="1"/>
</dbReference>
<accession>A0ABX7PD58</accession>
<gene>
    <name evidence="3" type="ORF">JY651_34115</name>
</gene>
<dbReference type="Pfam" id="PF02321">
    <property type="entry name" value="OEP"/>
    <property type="match status" value="1"/>
</dbReference>
<evidence type="ECO:0000313" key="4">
    <source>
        <dbReference type="Proteomes" id="UP000662747"/>
    </source>
</evidence>
<feature type="signal peptide" evidence="2">
    <location>
        <begin position="1"/>
        <end position="24"/>
    </location>
</feature>
<organism evidence="3 4">
    <name type="scientific">Pyxidicoccus parkwayensis</name>
    <dbReference type="NCBI Taxonomy" id="2813578"/>
    <lineage>
        <taxon>Bacteria</taxon>
        <taxon>Pseudomonadati</taxon>
        <taxon>Myxococcota</taxon>
        <taxon>Myxococcia</taxon>
        <taxon>Myxococcales</taxon>
        <taxon>Cystobacterineae</taxon>
        <taxon>Myxococcaceae</taxon>
        <taxon>Pyxidicoccus</taxon>
    </lineage>
</organism>
<dbReference type="SUPFAM" id="SSF56954">
    <property type="entry name" value="Outer membrane efflux proteins (OEP)"/>
    <property type="match status" value="1"/>
</dbReference>
<keyword evidence="2" id="KW-0732">Signal</keyword>
<name>A0ABX7PD58_9BACT</name>
<dbReference type="Proteomes" id="UP000662747">
    <property type="component" value="Chromosome"/>
</dbReference>
<protein>
    <submittedName>
        <fullName evidence="3">TolC family protein</fullName>
    </submittedName>
</protein>
<reference evidence="3 4" key="1">
    <citation type="submission" date="2021-02" db="EMBL/GenBank/DDBJ databases">
        <title>De Novo genome assembly of isolated myxobacteria.</title>
        <authorList>
            <person name="Stevens D.C."/>
        </authorList>
    </citation>
    <scope>NUCLEOTIDE SEQUENCE [LARGE SCALE GENOMIC DNA]</scope>
    <source>
        <strain evidence="4">SCPEA02</strain>
    </source>
</reference>